<dbReference type="PROSITE" id="PS51253">
    <property type="entry name" value="HTH_CENPB"/>
    <property type="match status" value="1"/>
</dbReference>
<evidence type="ECO:0000256" key="1">
    <source>
        <dbReference type="ARBA" id="ARBA00023125"/>
    </source>
</evidence>
<dbReference type="EMBL" id="JABWUV010000055">
    <property type="protein sequence ID" value="KAF6267456.1"/>
    <property type="molecule type" value="Genomic_DNA"/>
</dbReference>
<reference evidence="3 4" key="1">
    <citation type="journal article" date="2020" name="Nature">
        <title>Six reference-quality genomes reveal evolution of bat adaptations.</title>
        <authorList>
            <person name="Jebb D."/>
            <person name="Huang Z."/>
            <person name="Pippel M."/>
            <person name="Hughes G.M."/>
            <person name="Lavrichenko K."/>
            <person name="Devanna P."/>
            <person name="Winkler S."/>
            <person name="Jermiin L.S."/>
            <person name="Skirmuntt E.C."/>
            <person name="Katzourakis A."/>
            <person name="Burkitt-Gray L."/>
            <person name="Ray D.A."/>
            <person name="Sullivan K.A.M."/>
            <person name="Roscito J.G."/>
            <person name="Kirilenko B.M."/>
            <person name="Davalos L.M."/>
            <person name="Corthals A.P."/>
            <person name="Power M.L."/>
            <person name="Jones G."/>
            <person name="Ransome R.D."/>
            <person name="Dechmann D.K.N."/>
            <person name="Locatelli A.G."/>
            <person name="Puechmaille S.J."/>
            <person name="Fedrigo O."/>
            <person name="Jarvis E.D."/>
            <person name="Hiller M."/>
            <person name="Vernes S.C."/>
            <person name="Myers E.W."/>
            <person name="Teeling E.C."/>
        </authorList>
    </citation>
    <scope>NUCLEOTIDE SEQUENCE [LARGE SCALE GENOMIC DNA]</scope>
    <source>
        <strain evidence="3">MMyoMyo1</strain>
        <tissue evidence="3">Flight muscle</tissue>
    </source>
</reference>
<feature type="domain" description="HTH CENPB-type" evidence="2">
    <location>
        <begin position="1"/>
        <end position="71"/>
    </location>
</feature>
<dbReference type="SUPFAM" id="SSF46689">
    <property type="entry name" value="Homeodomain-like"/>
    <property type="match status" value="1"/>
</dbReference>
<evidence type="ECO:0000313" key="3">
    <source>
        <dbReference type="EMBL" id="KAF6267456.1"/>
    </source>
</evidence>
<dbReference type="InterPro" id="IPR006600">
    <property type="entry name" value="HTH_CenpB_DNA-bd_dom"/>
</dbReference>
<dbReference type="Pfam" id="PF03221">
    <property type="entry name" value="HTH_Tnp_Tc5"/>
    <property type="match status" value="1"/>
</dbReference>
<dbReference type="GO" id="GO:0003677">
    <property type="term" value="F:DNA binding"/>
    <property type="evidence" value="ECO:0007669"/>
    <property type="project" value="UniProtKB-KW"/>
</dbReference>
<keyword evidence="4" id="KW-1185">Reference proteome</keyword>
<gene>
    <name evidence="3" type="ORF">mMyoMyo1_011566</name>
</gene>
<name>A0A7J7QUD4_MYOMY</name>
<comment type="caution">
    <text evidence="3">The sequence shown here is derived from an EMBL/GenBank/DDBJ whole genome shotgun (WGS) entry which is preliminary data.</text>
</comment>
<dbReference type="SMART" id="SM00674">
    <property type="entry name" value="CENPB"/>
    <property type="match status" value="1"/>
</dbReference>
<dbReference type="InterPro" id="IPR009057">
    <property type="entry name" value="Homeodomain-like_sf"/>
</dbReference>
<dbReference type="Gene3D" id="1.10.10.60">
    <property type="entry name" value="Homeodomain-like"/>
    <property type="match status" value="1"/>
</dbReference>
<keyword evidence="1" id="KW-0238">DNA-binding</keyword>
<dbReference type="AlphaFoldDB" id="A0A7J7QUD4"/>
<dbReference type="PANTHER" id="PTHR19303:SF61">
    <property type="entry name" value="HTH CENPB-TYPE DOMAIN-CONTAINING PROTEIN"/>
    <property type="match status" value="1"/>
</dbReference>
<dbReference type="VEuPathDB" id="HostDB:LOC118655611"/>
<evidence type="ECO:0000259" key="2">
    <source>
        <dbReference type="PROSITE" id="PS51253"/>
    </source>
</evidence>
<dbReference type="InterPro" id="IPR050863">
    <property type="entry name" value="CenT-Element_Derived"/>
</dbReference>
<evidence type="ECO:0000313" key="4">
    <source>
        <dbReference type="Proteomes" id="UP000527355"/>
    </source>
</evidence>
<proteinExistence type="predicted"/>
<dbReference type="PANTHER" id="PTHR19303">
    <property type="entry name" value="TRANSPOSON"/>
    <property type="match status" value="1"/>
</dbReference>
<accession>A0A7J7QUD4</accession>
<protein>
    <recommendedName>
        <fullName evidence="2">HTH CENPB-type domain-containing protein</fullName>
    </recommendedName>
</protein>
<sequence length="178" mass="19591">MGQMERWLSLWIEEQRRRHLPVSTLLIQAQARRLFAQLQQEQGDDAQAETFGASNGWFARFKARHHLLLTDEPAVADAQAAACYPSVLCHILEEGCSSSQQVFDMDETGLSWKRLPGRMLLALEGAARPGPKAPKDHLTLLLGANAAGDFRLKPLLVSPSENPRVLRLWSGAPTAAAG</sequence>
<dbReference type="Proteomes" id="UP000527355">
    <property type="component" value="Unassembled WGS sequence"/>
</dbReference>
<organism evidence="3 4">
    <name type="scientific">Myotis myotis</name>
    <name type="common">Greater mouse-eared bat</name>
    <name type="synonym">Vespertilio myotis</name>
    <dbReference type="NCBI Taxonomy" id="51298"/>
    <lineage>
        <taxon>Eukaryota</taxon>
        <taxon>Metazoa</taxon>
        <taxon>Chordata</taxon>
        <taxon>Craniata</taxon>
        <taxon>Vertebrata</taxon>
        <taxon>Euteleostomi</taxon>
        <taxon>Mammalia</taxon>
        <taxon>Eutheria</taxon>
        <taxon>Laurasiatheria</taxon>
        <taxon>Chiroptera</taxon>
        <taxon>Yangochiroptera</taxon>
        <taxon>Vespertilionidae</taxon>
        <taxon>Myotis</taxon>
    </lineage>
</organism>
<dbReference type="GO" id="GO:0005634">
    <property type="term" value="C:nucleus"/>
    <property type="evidence" value="ECO:0007669"/>
    <property type="project" value="TreeGrafter"/>
</dbReference>